<name>A0A0W8FVD8_9ZZZZ</name>
<dbReference type="Pfam" id="PF15902">
    <property type="entry name" value="Sortilin-Vps10"/>
    <property type="match status" value="1"/>
</dbReference>
<dbReference type="Gene3D" id="2.130.10.10">
    <property type="entry name" value="YVTN repeat-like/Quinoprotein amine dehydrogenase"/>
    <property type="match status" value="3"/>
</dbReference>
<reference evidence="4" key="1">
    <citation type="journal article" date="2015" name="Proc. Natl. Acad. Sci. U.S.A.">
        <title>Networks of energetic and metabolic interactions define dynamics in microbial communities.</title>
        <authorList>
            <person name="Embree M."/>
            <person name="Liu J.K."/>
            <person name="Al-Bassam M.M."/>
            <person name="Zengler K."/>
        </authorList>
    </citation>
    <scope>NUCLEOTIDE SEQUENCE</scope>
</reference>
<dbReference type="InterPro" id="IPR052025">
    <property type="entry name" value="Xyloglucanase_GH74"/>
</dbReference>
<dbReference type="NCBIfam" id="TIGR04183">
    <property type="entry name" value="Por_Secre_tail"/>
    <property type="match status" value="1"/>
</dbReference>
<keyword evidence="1" id="KW-0677">Repeat</keyword>
<dbReference type="PANTHER" id="PTHR43739:SF5">
    <property type="entry name" value="EXO-ALPHA-SIALIDASE"/>
    <property type="match status" value="1"/>
</dbReference>
<accession>A0A0W8FVD8</accession>
<sequence>MKQFSLLILFIVAFIGGYLISEFLFPEILFKGKVKTSGAMEALQLWTAQRAYPGNDIPTDKFYSAFQQKKLRVNKVQTDKKWKAIGPKNFGGRTISIAVDPNNPNTIYAGSAGGGLWRSVTAGIGAEAWEYISTGFPIHGVGAIAINPENSFEIFIGTGEVYNYGNTLGGVAVRETRGSYGIGILKTTDGGESWIKSLDWSYNQQTAVLSLKIDPVNPSIIWAGTSEGTFKSTNSGKDWTQVNDVVMTTDILINPVNTDKVYTACGNLFSPGHGIYRTDDGGDNWEKLNSGLPSTYGGKALLDIYKDDPNIIFASIGGGFSSNDPNWLCKTTDGGDTWQVVTTTQYASYQGWFSHFVVINQNNPDELLVAGIDMWKSTNGGNNITRKSDWRAWYFGQTYAGESEGPPNYSHADHHAFAVHPNDPNIVFLANDGGVFVTKDFGETYEGGNGGYQTLQFYGGFTVAQDDSNFAMGGMQDNATAIYLGEDSWFRVIGGDGGWTAINELDGYIYGSSQYLRIYRSTDLFQTSFDYVTPSSNNPSFIAPYVVGYQNPMVMYAASQKIHKSTNGGDTWFNTASNQTISNNRAVSLAVSPYSDDVVFVGYAPVNSSAQIFRTIDGGNIWEDITGDLPDRYPMDIAFDLQNEMNVYVVFSGFGTSHVFRSSDIGDTWIDIGDGLPDVPTTTIAVHPYNSKILYVGNDLGIYVSFDQGKTWSEFNAGLPDGVLSMDLSFSTANDVMRLAIHGSGVFESKLLNEPITSIEENYLKNDFLLKQNYPNPFNPSTKIEYSIPANGYVSLKVFDALGQTIETLVNEYQPVGNYAVNFSGENLASGIYIYQLRYNNKQLTRKMNFVK</sequence>
<proteinExistence type="predicted"/>
<feature type="domain" description="Secretion system C-terminal sorting" evidence="3">
    <location>
        <begin position="774"/>
        <end position="848"/>
    </location>
</feature>
<dbReference type="SUPFAM" id="SSF110296">
    <property type="entry name" value="Oligoxyloglucan reducing end-specific cellobiohydrolase"/>
    <property type="match status" value="2"/>
</dbReference>
<dbReference type="InterPro" id="IPR026444">
    <property type="entry name" value="Secre_tail"/>
</dbReference>
<feature type="domain" description="Sortilin N-terminal" evidence="2">
    <location>
        <begin position="230"/>
        <end position="344"/>
    </location>
</feature>
<evidence type="ECO:0000313" key="4">
    <source>
        <dbReference type="EMBL" id="KUG24869.1"/>
    </source>
</evidence>
<dbReference type="Gene3D" id="2.60.40.4070">
    <property type="match status" value="1"/>
</dbReference>
<organism evidence="4">
    <name type="scientific">hydrocarbon metagenome</name>
    <dbReference type="NCBI Taxonomy" id="938273"/>
    <lineage>
        <taxon>unclassified sequences</taxon>
        <taxon>metagenomes</taxon>
        <taxon>ecological metagenomes</taxon>
    </lineage>
</organism>
<evidence type="ECO:0000259" key="3">
    <source>
        <dbReference type="Pfam" id="PF18962"/>
    </source>
</evidence>
<gene>
    <name evidence="4" type="ORF">ASZ90_005317</name>
</gene>
<evidence type="ECO:0000259" key="2">
    <source>
        <dbReference type="Pfam" id="PF15902"/>
    </source>
</evidence>
<comment type="caution">
    <text evidence="4">The sequence shown here is derived from an EMBL/GenBank/DDBJ whole genome shotgun (WGS) entry which is preliminary data.</text>
</comment>
<evidence type="ECO:0008006" key="5">
    <source>
        <dbReference type="Google" id="ProtNLM"/>
    </source>
</evidence>
<evidence type="ECO:0000256" key="1">
    <source>
        <dbReference type="ARBA" id="ARBA00022737"/>
    </source>
</evidence>
<dbReference type="InterPro" id="IPR015943">
    <property type="entry name" value="WD40/YVTN_repeat-like_dom_sf"/>
</dbReference>
<dbReference type="InterPro" id="IPR031778">
    <property type="entry name" value="Sortilin_N"/>
</dbReference>
<dbReference type="EMBL" id="LNQE01000807">
    <property type="protein sequence ID" value="KUG24869.1"/>
    <property type="molecule type" value="Genomic_DNA"/>
</dbReference>
<dbReference type="PANTHER" id="PTHR43739">
    <property type="entry name" value="XYLOGLUCANASE (EUROFUNG)"/>
    <property type="match status" value="1"/>
</dbReference>
<dbReference type="AlphaFoldDB" id="A0A0W8FVD8"/>
<protein>
    <recommendedName>
        <fullName evidence="5">Secretion system C-terminal sorting domain-containing protein</fullName>
    </recommendedName>
</protein>
<dbReference type="Pfam" id="PF18962">
    <property type="entry name" value="Por_Secre_tail"/>
    <property type="match status" value="1"/>
</dbReference>
<dbReference type="GO" id="GO:0010411">
    <property type="term" value="P:xyloglucan metabolic process"/>
    <property type="evidence" value="ECO:0007669"/>
    <property type="project" value="TreeGrafter"/>
</dbReference>